<evidence type="ECO:0000313" key="2">
    <source>
        <dbReference type="Proteomes" id="UP000054538"/>
    </source>
</evidence>
<dbReference type="InParanoid" id="A0A0D0DRV6"/>
<gene>
    <name evidence="1" type="ORF">PAXRUDRAFT_348657</name>
</gene>
<sequence>MTTRTSLIFERIECLLDLSHQQGTMTIRPRNKGARRHYRRLPGCCAGPWRRNEQMLRDCGASGLRATFLKSLEYLDRGCCMPSVEVFHMRTLRGMF</sequence>
<dbReference type="HOGENOM" id="CLU_2360340_0_0_1"/>
<proteinExistence type="predicted"/>
<evidence type="ECO:0000313" key="1">
    <source>
        <dbReference type="EMBL" id="KIK95883.1"/>
    </source>
</evidence>
<organism evidence="1 2">
    <name type="scientific">Paxillus rubicundulus Ve08.2h10</name>
    <dbReference type="NCBI Taxonomy" id="930991"/>
    <lineage>
        <taxon>Eukaryota</taxon>
        <taxon>Fungi</taxon>
        <taxon>Dikarya</taxon>
        <taxon>Basidiomycota</taxon>
        <taxon>Agaricomycotina</taxon>
        <taxon>Agaricomycetes</taxon>
        <taxon>Agaricomycetidae</taxon>
        <taxon>Boletales</taxon>
        <taxon>Paxilineae</taxon>
        <taxon>Paxillaceae</taxon>
        <taxon>Paxillus</taxon>
    </lineage>
</organism>
<reference evidence="1 2" key="1">
    <citation type="submission" date="2014-04" db="EMBL/GenBank/DDBJ databases">
        <authorList>
            <consortium name="DOE Joint Genome Institute"/>
            <person name="Kuo A."/>
            <person name="Kohler A."/>
            <person name="Jargeat P."/>
            <person name="Nagy L.G."/>
            <person name="Floudas D."/>
            <person name="Copeland A."/>
            <person name="Barry K.W."/>
            <person name="Cichocki N."/>
            <person name="Veneault-Fourrey C."/>
            <person name="LaButti K."/>
            <person name="Lindquist E.A."/>
            <person name="Lipzen A."/>
            <person name="Lundell T."/>
            <person name="Morin E."/>
            <person name="Murat C."/>
            <person name="Sun H."/>
            <person name="Tunlid A."/>
            <person name="Henrissat B."/>
            <person name="Grigoriev I.V."/>
            <person name="Hibbett D.S."/>
            <person name="Martin F."/>
            <person name="Nordberg H.P."/>
            <person name="Cantor M.N."/>
            <person name="Hua S.X."/>
        </authorList>
    </citation>
    <scope>NUCLEOTIDE SEQUENCE [LARGE SCALE GENOMIC DNA]</scope>
    <source>
        <strain evidence="1 2">Ve08.2h10</strain>
    </source>
</reference>
<accession>A0A0D0DRV6</accession>
<name>A0A0D0DRV6_9AGAM</name>
<dbReference type="EMBL" id="KN825015">
    <property type="protein sequence ID" value="KIK95883.1"/>
    <property type="molecule type" value="Genomic_DNA"/>
</dbReference>
<dbReference type="Proteomes" id="UP000054538">
    <property type="component" value="Unassembled WGS sequence"/>
</dbReference>
<reference evidence="2" key="2">
    <citation type="submission" date="2015-01" db="EMBL/GenBank/DDBJ databases">
        <title>Evolutionary Origins and Diversification of the Mycorrhizal Mutualists.</title>
        <authorList>
            <consortium name="DOE Joint Genome Institute"/>
            <consortium name="Mycorrhizal Genomics Consortium"/>
            <person name="Kohler A."/>
            <person name="Kuo A."/>
            <person name="Nagy L.G."/>
            <person name="Floudas D."/>
            <person name="Copeland A."/>
            <person name="Barry K.W."/>
            <person name="Cichocki N."/>
            <person name="Veneault-Fourrey C."/>
            <person name="LaButti K."/>
            <person name="Lindquist E.A."/>
            <person name="Lipzen A."/>
            <person name="Lundell T."/>
            <person name="Morin E."/>
            <person name="Murat C."/>
            <person name="Riley R."/>
            <person name="Ohm R."/>
            <person name="Sun H."/>
            <person name="Tunlid A."/>
            <person name="Henrissat B."/>
            <person name="Grigoriev I.V."/>
            <person name="Hibbett D.S."/>
            <person name="Martin F."/>
        </authorList>
    </citation>
    <scope>NUCLEOTIDE SEQUENCE [LARGE SCALE GENOMIC DNA]</scope>
    <source>
        <strain evidence="2">Ve08.2h10</strain>
    </source>
</reference>
<keyword evidence="2" id="KW-1185">Reference proteome</keyword>
<protein>
    <submittedName>
        <fullName evidence="1">Uncharacterized protein</fullName>
    </submittedName>
</protein>
<dbReference type="AlphaFoldDB" id="A0A0D0DRV6"/>